<dbReference type="STRING" id="408657.SAMN04487995_5657"/>
<dbReference type="RefSeq" id="WP_090341269.1">
    <property type="nucleotide sequence ID" value="NZ_FNXY01000010.1"/>
</dbReference>
<sequence>MKRYYLIVAVILAFTFFVNGCVEPFSPPEVNSDEGYLVIDGFLNVGSDTSRIELSHTQNANATAPVSKESSAAVSVEQENGITYTFTEAGNGSYFLPPQKFNTTARYRLRVKTAIGKEYLSDYVEVKNTPPIDNIEGKVDTRQDAMVMQVNTHDPTNQTRFYRWKFEETWQYRTAFYSSIEIVKKAGGDDYEIVSRKEDVNLCWRSLKSANILLGSTIKLSQDVIKDLPLTAVPISSNKLYIKYSILVKQYGLTQDAFEYWTSLAKTTEGTGSLFDPLPSQITGNIKNTANGQELVFGYFSASVEQKKRIFLTPNLGSFPRCNAPDTLTIADALKAPGSTLTNYFGPRSEFVLTTSPYCADCRAQGGTIIKPSFWE</sequence>
<protein>
    <recommendedName>
        <fullName evidence="3">DUF4249 domain-containing protein</fullName>
    </recommendedName>
</protein>
<evidence type="ECO:0000313" key="2">
    <source>
        <dbReference type="Proteomes" id="UP000199532"/>
    </source>
</evidence>
<dbReference type="InterPro" id="IPR025345">
    <property type="entry name" value="DUF4249"/>
</dbReference>
<keyword evidence="2" id="KW-1185">Reference proteome</keyword>
<proteinExistence type="predicted"/>
<organism evidence="1 2">
    <name type="scientific">Dyadobacter koreensis</name>
    <dbReference type="NCBI Taxonomy" id="408657"/>
    <lineage>
        <taxon>Bacteria</taxon>
        <taxon>Pseudomonadati</taxon>
        <taxon>Bacteroidota</taxon>
        <taxon>Cytophagia</taxon>
        <taxon>Cytophagales</taxon>
        <taxon>Spirosomataceae</taxon>
        <taxon>Dyadobacter</taxon>
    </lineage>
</organism>
<dbReference type="AlphaFoldDB" id="A0A1H7APC3"/>
<evidence type="ECO:0008006" key="3">
    <source>
        <dbReference type="Google" id="ProtNLM"/>
    </source>
</evidence>
<gene>
    <name evidence="1" type="ORF">SAMN04487995_5657</name>
</gene>
<reference evidence="1 2" key="1">
    <citation type="submission" date="2016-10" db="EMBL/GenBank/DDBJ databases">
        <authorList>
            <person name="de Groot N.N."/>
        </authorList>
    </citation>
    <scope>NUCLEOTIDE SEQUENCE [LARGE SCALE GENOMIC DNA]</scope>
    <source>
        <strain evidence="1 2">DSM 19938</strain>
    </source>
</reference>
<dbReference type="Proteomes" id="UP000199532">
    <property type="component" value="Unassembled WGS sequence"/>
</dbReference>
<evidence type="ECO:0000313" key="1">
    <source>
        <dbReference type="EMBL" id="SEJ63922.1"/>
    </source>
</evidence>
<dbReference type="Pfam" id="PF14054">
    <property type="entry name" value="DUF4249"/>
    <property type="match status" value="1"/>
</dbReference>
<name>A0A1H7APC3_9BACT</name>
<dbReference type="OrthoDB" id="1062680at2"/>
<accession>A0A1H7APC3</accession>
<dbReference type="EMBL" id="FNXY01000010">
    <property type="protein sequence ID" value="SEJ63922.1"/>
    <property type="molecule type" value="Genomic_DNA"/>
</dbReference>